<reference evidence="1 2" key="1">
    <citation type="journal article" date="2022" name="DNA Res.">
        <title>Chromosomal-level genome assembly of the orchid tree Bauhinia variegata (Leguminosae; Cercidoideae) supports the allotetraploid origin hypothesis of Bauhinia.</title>
        <authorList>
            <person name="Zhong Y."/>
            <person name="Chen Y."/>
            <person name="Zheng D."/>
            <person name="Pang J."/>
            <person name="Liu Y."/>
            <person name="Luo S."/>
            <person name="Meng S."/>
            <person name="Qian L."/>
            <person name="Wei D."/>
            <person name="Dai S."/>
            <person name="Zhou R."/>
        </authorList>
    </citation>
    <scope>NUCLEOTIDE SEQUENCE [LARGE SCALE GENOMIC DNA]</scope>
    <source>
        <strain evidence="1">BV-YZ2020</strain>
    </source>
</reference>
<sequence length="96" mass="10083">MSMNKRLLVVLGFIMFVVASQQFSLVHCRVLKPEASNTEVPQGCEDLRVAAAASASASSIGMASFPVSSNNSSIRSSLRSLTFKLASGPSKKGPGH</sequence>
<evidence type="ECO:0000313" key="2">
    <source>
        <dbReference type="Proteomes" id="UP000828941"/>
    </source>
</evidence>
<gene>
    <name evidence="1" type="ORF">L6164_024615</name>
</gene>
<organism evidence="1 2">
    <name type="scientific">Bauhinia variegata</name>
    <name type="common">Purple orchid tree</name>
    <name type="synonym">Phanera variegata</name>
    <dbReference type="NCBI Taxonomy" id="167791"/>
    <lineage>
        <taxon>Eukaryota</taxon>
        <taxon>Viridiplantae</taxon>
        <taxon>Streptophyta</taxon>
        <taxon>Embryophyta</taxon>
        <taxon>Tracheophyta</taxon>
        <taxon>Spermatophyta</taxon>
        <taxon>Magnoliopsida</taxon>
        <taxon>eudicotyledons</taxon>
        <taxon>Gunneridae</taxon>
        <taxon>Pentapetalae</taxon>
        <taxon>rosids</taxon>
        <taxon>fabids</taxon>
        <taxon>Fabales</taxon>
        <taxon>Fabaceae</taxon>
        <taxon>Cercidoideae</taxon>
        <taxon>Cercideae</taxon>
        <taxon>Bauhiniinae</taxon>
        <taxon>Bauhinia</taxon>
    </lineage>
</organism>
<keyword evidence="2" id="KW-1185">Reference proteome</keyword>
<dbReference type="EMBL" id="CM039435">
    <property type="protein sequence ID" value="KAI4316657.1"/>
    <property type="molecule type" value="Genomic_DNA"/>
</dbReference>
<evidence type="ECO:0000313" key="1">
    <source>
        <dbReference type="EMBL" id="KAI4316657.1"/>
    </source>
</evidence>
<comment type="caution">
    <text evidence="1">The sequence shown here is derived from an EMBL/GenBank/DDBJ whole genome shotgun (WGS) entry which is preliminary data.</text>
</comment>
<protein>
    <submittedName>
        <fullName evidence="1">Uncharacterized protein</fullName>
    </submittedName>
</protein>
<dbReference type="Proteomes" id="UP000828941">
    <property type="component" value="Chromosome 10"/>
</dbReference>
<name>A0ACB9LY31_BAUVA</name>
<proteinExistence type="predicted"/>
<accession>A0ACB9LY31</accession>